<organism evidence="2 3">
    <name type="scientific">Isosphaera pallida (strain ATCC 43644 / DSM 9630 / IS1B)</name>
    <dbReference type="NCBI Taxonomy" id="575540"/>
    <lineage>
        <taxon>Bacteria</taxon>
        <taxon>Pseudomonadati</taxon>
        <taxon>Planctomycetota</taxon>
        <taxon>Planctomycetia</taxon>
        <taxon>Isosphaerales</taxon>
        <taxon>Isosphaeraceae</taxon>
        <taxon>Isosphaera</taxon>
    </lineage>
</organism>
<dbReference type="STRING" id="575540.Isop_3108"/>
<feature type="transmembrane region" description="Helical" evidence="1">
    <location>
        <begin position="20"/>
        <end position="42"/>
    </location>
</feature>
<dbReference type="InParanoid" id="E8R3U3"/>
<evidence type="ECO:0000313" key="3">
    <source>
        <dbReference type="Proteomes" id="UP000008631"/>
    </source>
</evidence>
<sequence>MSSIGPSPNSLTPLDNDPLARGAVALLVVVLTSVIPFVGLIVGEQLIRSLGSAGPIFSETPAPFATWDGQRYIHIATNGYIQDDPFVSYHVVWFPAYPLTGRLVSRLTGLDIPNALLLTSNLFLAAAFVVVAQ</sequence>
<gene>
    <name evidence="2" type="ordered locus">Isop_3108</name>
</gene>
<dbReference type="RefSeq" id="WP_013565961.1">
    <property type="nucleotide sequence ID" value="NC_014962.1"/>
</dbReference>
<reference evidence="2 3" key="2">
    <citation type="journal article" date="2011" name="Stand. Genomic Sci.">
        <title>Complete genome sequence of Isosphaera pallida type strain (IS1B).</title>
        <authorList>
            <consortium name="US DOE Joint Genome Institute (JGI-PGF)"/>
            <person name="Goker M."/>
            <person name="Cleland D."/>
            <person name="Saunders E."/>
            <person name="Lapidus A."/>
            <person name="Nolan M."/>
            <person name="Lucas S."/>
            <person name="Hammon N."/>
            <person name="Deshpande S."/>
            <person name="Cheng J.F."/>
            <person name="Tapia R."/>
            <person name="Han C."/>
            <person name="Goodwin L."/>
            <person name="Pitluck S."/>
            <person name="Liolios K."/>
            <person name="Pagani I."/>
            <person name="Ivanova N."/>
            <person name="Mavromatis K."/>
            <person name="Pati A."/>
            <person name="Chen A."/>
            <person name="Palaniappan K."/>
            <person name="Land M."/>
            <person name="Hauser L."/>
            <person name="Chang Y.J."/>
            <person name="Jeffries C.D."/>
            <person name="Detter J.C."/>
            <person name="Beck B."/>
            <person name="Woyke T."/>
            <person name="Bristow J."/>
            <person name="Eisen J.A."/>
            <person name="Markowitz V."/>
            <person name="Hugenholtz P."/>
            <person name="Kyrpides N.C."/>
            <person name="Klenk H.P."/>
        </authorList>
    </citation>
    <scope>NUCLEOTIDE SEQUENCE [LARGE SCALE GENOMIC DNA]</scope>
    <source>
        <strain evidence="3">ATCC 43644 / DSM 9630 / IS1B</strain>
    </source>
</reference>
<dbReference type="AlphaFoldDB" id="E8R3U3"/>
<evidence type="ECO:0000313" key="2">
    <source>
        <dbReference type="EMBL" id="ADV63673.1"/>
    </source>
</evidence>
<protein>
    <submittedName>
        <fullName evidence="2">Uncharacterized protein</fullName>
    </submittedName>
</protein>
<dbReference type="HOGENOM" id="CLU_1903868_0_0_0"/>
<keyword evidence="3" id="KW-1185">Reference proteome</keyword>
<feature type="transmembrane region" description="Helical" evidence="1">
    <location>
        <begin position="112"/>
        <end position="132"/>
    </location>
</feature>
<reference key="1">
    <citation type="submission" date="2010-11" db="EMBL/GenBank/DDBJ databases">
        <title>The complete sequence of chromosome of Isophaera pallida ATCC 43644.</title>
        <authorList>
            <consortium name="US DOE Joint Genome Institute (JGI-PGF)"/>
            <person name="Lucas S."/>
            <person name="Copeland A."/>
            <person name="Lapidus A."/>
            <person name="Bruce D."/>
            <person name="Goodwin L."/>
            <person name="Pitluck S."/>
            <person name="Kyrpides N."/>
            <person name="Mavromatis K."/>
            <person name="Pagani I."/>
            <person name="Ivanova N."/>
            <person name="Saunders E."/>
            <person name="Brettin T."/>
            <person name="Detter J.C."/>
            <person name="Han C."/>
            <person name="Tapia R."/>
            <person name="Land M."/>
            <person name="Hauser L."/>
            <person name="Markowitz V."/>
            <person name="Cheng J.-F."/>
            <person name="Hugenholtz P."/>
            <person name="Woyke T."/>
            <person name="Wu D."/>
            <person name="Eisen J.A."/>
        </authorList>
    </citation>
    <scope>NUCLEOTIDE SEQUENCE</scope>
    <source>
        <strain>ATCC 43644</strain>
    </source>
</reference>
<keyword evidence="1" id="KW-0472">Membrane</keyword>
<dbReference type="KEGG" id="ipa:Isop_3108"/>
<name>E8R3U3_ISOPI</name>
<dbReference type="Proteomes" id="UP000008631">
    <property type="component" value="Chromosome"/>
</dbReference>
<accession>E8R3U3</accession>
<dbReference type="EMBL" id="CP002353">
    <property type="protein sequence ID" value="ADV63673.1"/>
    <property type="molecule type" value="Genomic_DNA"/>
</dbReference>
<keyword evidence="1" id="KW-0812">Transmembrane</keyword>
<proteinExistence type="predicted"/>
<keyword evidence="1" id="KW-1133">Transmembrane helix</keyword>
<evidence type="ECO:0000256" key="1">
    <source>
        <dbReference type="SAM" id="Phobius"/>
    </source>
</evidence>
<dbReference type="OrthoDB" id="267564at2"/>